<comment type="caution">
    <text evidence="1">The sequence shown here is derived from an EMBL/GenBank/DDBJ whole genome shotgun (WGS) entry which is preliminary data.</text>
</comment>
<keyword evidence="2" id="KW-1185">Reference proteome</keyword>
<dbReference type="EMBL" id="JAABOO010000001">
    <property type="protein sequence ID" value="NER13187.1"/>
    <property type="molecule type" value="Genomic_DNA"/>
</dbReference>
<dbReference type="RefSeq" id="WP_163606183.1">
    <property type="nucleotide sequence ID" value="NZ_JAABOO010000001.1"/>
</dbReference>
<name>A0A6P0UJM8_9FLAO</name>
<evidence type="ECO:0000313" key="1">
    <source>
        <dbReference type="EMBL" id="NER13187.1"/>
    </source>
</evidence>
<protein>
    <submittedName>
        <fullName evidence="1">Uncharacterized protein</fullName>
    </submittedName>
</protein>
<organism evidence="1 2">
    <name type="scientific">Leptobacterium flavescens</name>
    <dbReference type="NCBI Taxonomy" id="472055"/>
    <lineage>
        <taxon>Bacteria</taxon>
        <taxon>Pseudomonadati</taxon>
        <taxon>Bacteroidota</taxon>
        <taxon>Flavobacteriia</taxon>
        <taxon>Flavobacteriales</taxon>
        <taxon>Flavobacteriaceae</taxon>
        <taxon>Leptobacterium</taxon>
    </lineage>
</organism>
<dbReference type="AlphaFoldDB" id="A0A6P0UJM8"/>
<sequence length="50" mass="5913">MRTKLYPKPTRLNIKVNRVEDQIDSFTDGINSTLLFMKNLLVITRKVFML</sequence>
<accession>A0A6P0UJM8</accession>
<gene>
    <name evidence="1" type="ORF">GWK08_07035</name>
</gene>
<proteinExistence type="predicted"/>
<reference evidence="1 2" key="1">
    <citation type="submission" date="2020-01" db="EMBL/GenBank/DDBJ databases">
        <title>Leptobacterium flavescens.</title>
        <authorList>
            <person name="Wang G."/>
        </authorList>
    </citation>
    <scope>NUCLEOTIDE SEQUENCE [LARGE SCALE GENOMIC DNA]</scope>
    <source>
        <strain evidence="1 2">KCTC 22160</strain>
    </source>
</reference>
<evidence type="ECO:0000313" key="2">
    <source>
        <dbReference type="Proteomes" id="UP000468581"/>
    </source>
</evidence>
<dbReference type="Proteomes" id="UP000468581">
    <property type="component" value="Unassembled WGS sequence"/>
</dbReference>